<organism evidence="2 3">
    <name type="scientific">Ephemerocybe angulata</name>
    <dbReference type="NCBI Taxonomy" id="980116"/>
    <lineage>
        <taxon>Eukaryota</taxon>
        <taxon>Fungi</taxon>
        <taxon>Dikarya</taxon>
        <taxon>Basidiomycota</taxon>
        <taxon>Agaricomycotina</taxon>
        <taxon>Agaricomycetes</taxon>
        <taxon>Agaricomycetidae</taxon>
        <taxon>Agaricales</taxon>
        <taxon>Agaricineae</taxon>
        <taxon>Psathyrellaceae</taxon>
        <taxon>Ephemerocybe</taxon>
    </lineage>
</organism>
<name>A0A8H6HHD7_9AGAR</name>
<gene>
    <name evidence="2" type="ORF">DFP72DRAFT_854757</name>
</gene>
<dbReference type="Proteomes" id="UP000521943">
    <property type="component" value="Unassembled WGS sequence"/>
</dbReference>
<comment type="caution">
    <text evidence="2">The sequence shown here is derived from an EMBL/GenBank/DDBJ whole genome shotgun (WGS) entry which is preliminary data.</text>
</comment>
<keyword evidence="3" id="KW-1185">Reference proteome</keyword>
<feature type="region of interest" description="Disordered" evidence="1">
    <location>
        <begin position="23"/>
        <end position="44"/>
    </location>
</feature>
<evidence type="ECO:0000256" key="1">
    <source>
        <dbReference type="SAM" id="MobiDB-lite"/>
    </source>
</evidence>
<protein>
    <submittedName>
        <fullName evidence="2">Uncharacterized protein</fullName>
    </submittedName>
</protein>
<reference evidence="2 3" key="1">
    <citation type="submission" date="2020-07" db="EMBL/GenBank/DDBJ databases">
        <title>Comparative genomics of pyrophilous fungi reveals a link between fire events and developmental genes.</title>
        <authorList>
            <consortium name="DOE Joint Genome Institute"/>
            <person name="Steindorff A.S."/>
            <person name="Carver A."/>
            <person name="Calhoun S."/>
            <person name="Stillman K."/>
            <person name="Liu H."/>
            <person name="Lipzen A."/>
            <person name="Pangilinan J."/>
            <person name="Labutti K."/>
            <person name="Bruns T.D."/>
            <person name="Grigoriev I.V."/>
        </authorList>
    </citation>
    <scope>NUCLEOTIDE SEQUENCE [LARGE SCALE GENOMIC DNA]</scope>
    <source>
        <strain evidence="2 3">CBS 144469</strain>
    </source>
</reference>
<evidence type="ECO:0000313" key="2">
    <source>
        <dbReference type="EMBL" id="KAF6747075.1"/>
    </source>
</evidence>
<dbReference type="AlphaFoldDB" id="A0A8H6HHD7"/>
<sequence length="260" mass="27898">MGPALMAGSCVAWALEKALVKEPSSAARERDPSPYTSDGGNGPVNAVQCWSPETRLSTGATKARRLHPRVEVSGGTVLPGKVYLSKLPGCSHLDGFRTMVIVLQRFLAYIRGYQCAFGSLLPAGLSVNIVSVSFIRGRAMGKTLLNHAYPFVQLGSSLDHPGTTATREHIPSISISRQVPVECMGTLRKAIPKRRLAMFQTHTVHGTTGITTTSSSSYLEETTPIAGSALQLGTDFCLQKPRKRPQNTFTFPVASFVGVP</sequence>
<proteinExistence type="predicted"/>
<evidence type="ECO:0000313" key="3">
    <source>
        <dbReference type="Proteomes" id="UP000521943"/>
    </source>
</evidence>
<dbReference type="EMBL" id="JACGCI010000085">
    <property type="protein sequence ID" value="KAF6747075.1"/>
    <property type="molecule type" value="Genomic_DNA"/>
</dbReference>
<accession>A0A8H6HHD7</accession>